<dbReference type="Pfam" id="PF07277">
    <property type="entry name" value="SapC"/>
    <property type="match status" value="1"/>
</dbReference>
<reference evidence="1" key="1">
    <citation type="submission" date="2022-05" db="EMBL/GenBank/DDBJ databases">
        <authorList>
            <person name="Sun H.-N."/>
        </authorList>
    </citation>
    <scope>NUCLEOTIDE SEQUENCE</scope>
    <source>
        <strain evidence="1">HB14</strain>
    </source>
</reference>
<evidence type="ECO:0000313" key="1">
    <source>
        <dbReference type="EMBL" id="MCP8898149.1"/>
    </source>
</evidence>
<dbReference type="AlphaFoldDB" id="A0A9X2HW81"/>
<dbReference type="InterPro" id="IPR010836">
    <property type="entry name" value="SapC"/>
</dbReference>
<dbReference type="Proteomes" id="UP001139319">
    <property type="component" value="Unassembled WGS sequence"/>
</dbReference>
<protein>
    <submittedName>
        <fullName evidence="1">SapC family protein</fullName>
    </submittedName>
</protein>
<comment type="caution">
    <text evidence="1">The sequence shown here is derived from an EMBL/GenBank/DDBJ whole genome shotgun (WGS) entry which is preliminary data.</text>
</comment>
<reference evidence="1" key="2">
    <citation type="submission" date="2023-01" db="EMBL/GenBank/DDBJ databases">
        <title>Gilvimarinus xylanilyticus HB14 isolated from Caulerpa lentillifera aquaculture base in Hainan, China.</title>
        <authorList>
            <person name="Zhang Y.-J."/>
        </authorList>
    </citation>
    <scope>NUCLEOTIDE SEQUENCE</scope>
    <source>
        <strain evidence="1">HB14</strain>
    </source>
</reference>
<sequence length="255" mass="28415">MQKIESLNNITHENLAVNPEFSAELGDNAVSTVTFITEFSEVQKEYPILCRKDPETGEYQAVVLFGFQKDENLFLVEADPSSQKYVGWRAEYIPAAVARGPFSIGVQGDADGSSEAPKPVVHIDMAHPKASCDRGRALFLENGGHSPYLNYITNVLDTINEGMHLTKHMFNTLNKYELIEPVNLDIEFIDKSKLTINQFETINTEKLSQLSGEALAELNKSGFLQAAYYMATSMSNIRKLIDWKNRNLSASGNAN</sequence>
<organism evidence="1 2">
    <name type="scientific">Gilvimarinus xylanilyticus</name>
    <dbReference type="NCBI Taxonomy" id="2944139"/>
    <lineage>
        <taxon>Bacteria</taxon>
        <taxon>Pseudomonadati</taxon>
        <taxon>Pseudomonadota</taxon>
        <taxon>Gammaproteobacteria</taxon>
        <taxon>Cellvibrionales</taxon>
        <taxon>Cellvibrionaceae</taxon>
        <taxon>Gilvimarinus</taxon>
    </lineage>
</organism>
<gene>
    <name evidence="1" type="ORF">M6D89_02420</name>
</gene>
<name>A0A9X2HW81_9GAMM</name>
<evidence type="ECO:0000313" key="2">
    <source>
        <dbReference type="Proteomes" id="UP001139319"/>
    </source>
</evidence>
<dbReference type="RefSeq" id="WP_253966439.1">
    <property type="nucleotide sequence ID" value="NZ_JAMFTH010000001.1"/>
</dbReference>
<proteinExistence type="predicted"/>
<keyword evidence="2" id="KW-1185">Reference proteome</keyword>
<dbReference type="EMBL" id="JAMFTH010000001">
    <property type="protein sequence ID" value="MCP8898149.1"/>
    <property type="molecule type" value="Genomic_DNA"/>
</dbReference>
<accession>A0A9X2HW81</accession>